<reference evidence="4 5" key="1">
    <citation type="journal article" date="2019" name="Genome Biol. Evol.">
        <title>The Rhododendron genome and chromosomal organization provide insight into shared whole-genome duplications across the heath family (Ericaceae).</title>
        <authorList>
            <person name="Soza V.L."/>
            <person name="Lindsley D."/>
            <person name="Waalkes A."/>
            <person name="Ramage E."/>
            <person name="Patwardhan R.P."/>
            <person name="Burton J.N."/>
            <person name="Adey A."/>
            <person name="Kumar A."/>
            <person name="Qiu R."/>
            <person name="Shendure J."/>
            <person name="Hall B."/>
        </authorList>
    </citation>
    <scope>NUCLEOTIDE SEQUENCE [LARGE SCALE GENOMIC DNA]</scope>
    <source>
        <strain evidence="4">RSF 1966-606</strain>
    </source>
</reference>
<dbReference type="SUPFAM" id="SSF56112">
    <property type="entry name" value="Protein kinase-like (PK-like)"/>
    <property type="match status" value="1"/>
</dbReference>
<dbReference type="InterPro" id="IPR052611">
    <property type="entry name" value="Plant_RLK_LysM"/>
</dbReference>
<keyword evidence="2" id="KW-0732">Signal</keyword>
<dbReference type="PROSITE" id="PS50011">
    <property type="entry name" value="PROTEIN_KINASE_DOM"/>
    <property type="match status" value="1"/>
</dbReference>
<protein>
    <recommendedName>
        <fullName evidence="3">Protein kinase domain-containing protein</fullName>
    </recommendedName>
</protein>
<evidence type="ECO:0000313" key="4">
    <source>
        <dbReference type="EMBL" id="KAE9453071.1"/>
    </source>
</evidence>
<dbReference type="AlphaFoldDB" id="A0A6A4LAX2"/>
<dbReference type="Pfam" id="PF23457">
    <property type="entry name" value="LysM2_NFP"/>
    <property type="match status" value="1"/>
</dbReference>
<dbReference type="Pfam" id="PF23446">
    <property type="entry name" value="LysM1_NFP_LYK"/>
    <property type="match status" value="1"/>
</dbReference>
<keyword evidence="5" id="KW-1185">Reference proteome</keyword>
<dbReference type="GO" id="GO:0005524">
    <property type="term" value="F:ATP binding"/>
    <property type="evidence" value="ECO:0007669"/>
    <property type="project" value="InterPro"/>
</dbReference>
<dbReference type="Proteomes" id="UP000428333">
    <property type="component" value="Linkage Group LG09"/>
</dbReference>
<evidence type="ECO:0000313" key="5">
    <source>
        <dbReference type="Proteomes" id="UP000428333"/>
    </source>
</evidence>
<dbReference type="GO" id="GO:0004672">
    <property type="term" value="F:protein kinase activity"/>
    <property type="evidence" value="ECO:0007669"/>
    <property type="project" value="InterPro"/>
</dbReference>
<dbReference type="Pfam" id="PF07714">
    <property type="entry name" value="PK_Tyr_Ser-Thr"/>
    <property type="match status" value="1"/>
</dbReference>
<feature type="non-terminal residue" evidence="4">
    <location>
        <position position="1"/>
    </location>
</feature>
<dbReference type="EMBL" id="QEFC01002315">
    <property type="protein sequence ID" value="KAE9453071.1"/>
    <property type="molecule type" value="Genomic_DNA"/>
</dbReference>
<name>A0A6A4LAX2_9ERIC</name>
<feature type="signal peptide" evidence="2">
    <location>
        <begin position="1"/>
        <end position="27"/>
    </location>
</feature>
<accession>A0A6A4LAX2</accession>
<keyword evidence="1" id="KW-0472">Membrane</keyword>
<sequence length="583" mass="64153">MRTKHSLPLSLLSFLLFLLSHSPTSQAQDALQLPNTTGYTCTANQSTYPYPCQAYAFYRATAPSYLDLGSIGDLFQVSRLAISNPSNITYPNTTLVPDQPLLVPLSCSCNSVTGNLTATSRPNSSSISYANISYIIKGGDTFYLRSHFSFLNLTTYQSVEVVNPTLVATNLDIGVTAIFPVFCKCPDRTQLGNGTNYLISYVIQPEDNVTSVASFFGSTAQSITEANGDAFDPFTTIFIPVSSLPVLTQPSGTPSTSIGRKEDKGKVIGLGIGLGICGVLLGLVIGLWVYREKKWKKRELGRKRDEEGKGGKVKGAFGKGVDLNLLVSDVSDCLDKYKVYGVEELKEATDGFDEKWVIHGSVYKGYIGGGLHAIKRMKWNACEELKILQKVNHGNLVKLEGFCIDPEDGNCYLVYEYVENGSLSSWLHDKKSNKLSWKARLRIGIDLISGREAIDRDGKLLWKAVDGILEGNEETKEKRVRDFMDGALLEESSSMESVLNVLAVAISCLHRDPSKRPGMVDIVYSLCKSDEFVFDVSRKGCLRVKYWHDKFFASVRKAFSPITTSPDVSEDGLSSRQLLAGRV</sequence>
<keyword evidence="1" id="KW-0812">Transmembrane</keyword>
<feature type="transmembrane region" description="Helical" evidence="1">
    <location>
        <begin position="267"/>
        <end position="290"/>
    </location>
</feature>
<feature type="domain" description="Protein kinase" evidence="3">
    <location>
        <begin position="311"/>
        <end position="583"/>
    </location>
</feature>
<evidence type="ECO:0000259" key="3">
    <source>
        <dbReference type="PROSITE" id="PS50011"/>
    </source>
</evidence>
<feature type="chain" id="PRO_5025525500" description="Protein kinase domain-containing protein" evidence="2">
    <location>
        <begin position="28"/>
        <end position="583"/>
    </location>
</feature>
<dbReference type="Pfam" id="PF23473">
    <property type="entry name" value="LysM3_LYK4_5"/>
    <property type="match status" value="1"/>
</dbReference>
<dbReference type="InterPro" id="IPR000719">
    <property type="entry name" value="Prot_kinase_dom"/>
</dbReference>
<evidence type="ECO:0000256" key="2">
    <source>
        <dbReference type="SAM" id="SignalP"/>
    </source>
</evidence>
<gene>
    <name evidence="4" type="ORF">C3L33_15025</name>
</gene>
<dbReference type="Gene3D" id="1.10.510.10">
    <property type="entry name" value="Transferase(Phosphotransferase) domain 1"/>
    <property type="match status" value="1"/>
</dbReference>
<dbReference type="PANTHER" id="PTHR45927">
    <property type="entry name" value="LYSM-DOMAIN RECEPTOR-LIKE KINASE-RELATED"/>
    <property type="match status" value="1"/>
</dbReference>
<evidence type="ECO:0000256" key="1">
    <source>
        <dbReference type="SAM" id="Phobius"/>
    </source>
</evidence>
<dbReference type="InterPro" id="IPR056563">
    <property type="entry name" value="LysM3_LYK4_5"/>
</dbReference>
<dbReference type="InterPro" id="IPR059143">
    <property type="entry name" value="NFP_LysM2"/>
</dbReference>
<dbReference type="InterPro" id="IPR001245">
    <property type="entry name" value="Ser-Thr/Tyr_kinase_cat_dom"/>
</dbReference>
<dbReference type="OrthoDB" id="4062651at2759"/>
<proteinExistence type="predicted"/>
<comment type="caution">
    <text evidence="4">The sequence shown here is derived from an EMBL/GenBank/DDBJ whole genome shotgun (WGS) entry which is preliminary data.</text>
</comment>
<dbReference type="PANTHER" id="PTHR45927:SF15">
    <property type="entry name" value="SERINE_THREONINE RECEPTOR-LIKE KINASE NFP"/>
    <property type="match status" value="1"/>
</dbReference>
<dbReference type="InterPro" id="IPR056561">
    <property type="entry name" value="NFP_LYK_LysM1"/>
</dbReference>
<dbReference type="InterPro" id="IPR011009">
    <property type="entry name" value="Kinase-like_dom_sf"/>
</dbReference>
<organism evidence="4 5">
    <name type="scientific">Rhododendron williamsianum</name>
    <dbReference type="NCBI Taxonomy" id="262921"/>
    <lineage>
        <taxon>Eukaryota</taxon>
        <taxon>Viridiplantae</taxon>
        <taxon>Streptophyta</taxon>
        <taxon>Embryophyta</taxon>
        <taxon>Tracheophyta</taxon>
        <taxon>Spermatophyta</taxon>
        <taxon>Magnoliopsida</taxon>
        <taxon>eudicotyledons</taxon>
        <taxon>Gunneridae</taxon>
        <taxon>Pentapetalae</taxon>
        <taxon>asterids</taxon>
        <taxon>Ericales</taxon>
        <taxon>Ericaceae</taxon>
        <taxon>Ericoideae</taxon>
        <taxon>Rhodoreae</taxon>
        <taxon>Rhododendron</taxon>
    </lineage>
</organism>
<keyword evidence="1" id="KW-1133">Transmembrane helix</keyword>